<name>A0A8J9ZLR2_BRALA</name>
<dbReference type="Gene3D" id="2.60.40.1900">
    <property type="entry name" value="Beta-microseminoprotein (PSP94) domain"/>
    <property type="match status" value="1"/>
</dbReference>
<evidence type="ECO:0000256" key="1">
    <source>
        <dbReference type="ARBA" id="ARBA00004613"/>
    </source>
</evidence>
<keyword evidence="3" id="KW-0964">Secreted</keyword>
<evidence type="ECO:0000256" key="4">
    <source>
        <dbReference type="ARBA" id="ARBA00023157"/>
    </source>
</evidence>
<keyword evidence="6" id="KW-1185">Reference proteome</keyword>
<evidence type="ECO:0000313" key="5">
    <source>
        <dbReference type="EMBL" id="CAH1256576.1"/>
    </source>
</evidence>
<proteinExistence type="inferred from homology"/>
<reference evidence="5" key="1">
    <citation type="submission" date="2022-01" db="EMBL/GenBank/DDBJ databases">
        <authorList>
            <person name="Braso-Vives M."/>
        </authorList>
    </citation>
    <scope>NUCLEOTIDE SEQUENCE</scope>
</reference>
<keyword evidence="4" id="KW-1015">Disulfide bond</keyword>
<evidence type="ECO:0000313" key="6">
    <source>
        <dbReference type="Proteomes" id="UP000838412"/>
    </source>
</evidence>
<dbReference type="PANTHER" id="PTHR10500">
    <property type="entry name" value="BETA-MICROSEMINOPROTEIN"/>
    <property type="match status" value="1"/>
</dbReference>
<gene>
    <name evidence="5" type="primary">Hypp1683</name>
    <name evidence="5" type="ORF">BLAG_LOCUS14823</name>
</gene>
<dbReference type="FunFam" id="2.60.40.1900:FF:000002">
    <property type="entry name" value="Uncharacterized protein"/>
    <property type="match status" value="1"/>
</dbReference>
<accession>A0A8J9ZLR2</accession>
<evidence type="ECO:0000256" key="2">
    <source>
        <dbReference type="ARBA" id="ARBA00010352"/>
    </source>
</evidence>
<dbReference type="OrthoDB" id="9969981at2759"/>
<dbReference type="Pfam" id="PF05825">
    <property type="entry name" value="PSP94"/>
    <property type="match status" value="1"/>
</dbReference>
<protein>
    <submittedName>
        <fullName evidence="5">Hypp1683 protein</fullName>
    </submittedName>
</protein>
<dbReference type="EMBL" id="OV696688">
    <property type="protein sequence ID" value="CAH1256576.1"/>
    <property type="molecule type" value="Genomic_DNA"/>
</dbReference>
<dbReference type="Proteomes" id="UP000838412">
    <property type="component" value="Chromosome 3"/>
</dbReference>
<comment type="subcellular location">
    <subcellularLocation>
        <location evidence="1">Secreted</location>
    </subcellularLocation>
</comment>
<dbReference type="InterPro" id="IPR008735">
    <property type="entry name" value="PSP94"/>
</dbReference>
<dbReference type="AlphaFoldDB" id="A0A8J9ZLR2"/>
<dbReference type="PANTHER" id="PTHR10500:SF0">
    <property type="entry name" value="SCO-SPONDIN-LIKE"/>
    <property type="match status" value="1"/>
</dbReference>
<dbReference type="GO" id="GO:0005576">
    <property type="term" value="C:extracellular region"/>
    <property type="evidence" value="ECO:0007669"/>
    <property type="project" value="UniProtKB-SubCell"/>
</dbReference>
<comment type="similarity">
    <text evidence="2">Belongs to the beta-microseminoprotein family.</text>
</comment>
<sequence length="138" mass="15167">MVSCVFPAKENLTSNPTMRCFVALALLMCATWRLTEGSAYSSQLKSETKTFGPRGKSRVIDMPYCEWEGIKMMIGSGWRTVGCEECSCSDDGLFCAGPGLYTVPDHCLMLVNESCETEMVDSNDPLKPCTFPGPNEEP</sequence>
<evidence type="ECO:0000256" key="3">
    <source>
        <dbReference type="ARBA" id="ARBA00022525"/>
    </source>
</evidence>
<organism evidence="5 6">
    <name type="scientific">Branchiostoma lanceolatum</name>
    <name type="common">Common lancelet</name>
    <name type="synonym">Amphioxus lanceolatum</name>
    <dbReference type="NCBI Taxonomy" id="7740"/>
    <lineage>
        <taxon>Eukaryota</taxon>
        <taxon>Metazoa</taxon>
        <taxon>Chordata</taxon>
        <taxon>Cephalochordata</taxon>
        <taxon>Leptocardii</taxon>
        <taxon>Amphioxiformes</taxon>
        <taxon>Branchiostomatidae</taxon>
        <taxon>Branchiostoma</taxon>
    </lineage>
</organism>